<dbReference type="Pfam" id="PF16403">
    <property type="entry name" value="Bact_surface_Ig-like"/>
    <property type="match status" value="1"/>
</dbReference>
<reference evidence="3 4" key="1">
    <citation type="submission" date="2023-10" db="EMBL/GenBank/DDBJ databases">
        <title>Paenibacillus strain PFR10 Genome sequencing and assembly.</title>
        <authorList>
            <person name="Kim I."/>
        </authorList>
    </citation>
    <scope>NUCLEOTIDE SEQUENCE [LARGE SCALE GENOMIC DNA]</scope>
    <source>
        <strain evidence="3 4">PFR10</strain>
    </source>
</reference>
<dbReference type="RefSeq" id="WP_315951788.1">
    <property type="nucleotide sequence ID" value="NZ_JAWCUD010000003.1"/>
</dbReference>
<protein>
    <submittedName>
        <fullName evidence="3">Ig-like domain repeat protein</fullName>
    </submittedName>
</protein>
<gene>
    <name evidence="3" type="ORF">RQP52_12325</name>
</gene>
<accession>A0ABU3RC73</accession>
<evidence type="ECO:0000259" key="2">
    <source>
        <dbReference type="Pfam" id="PF16403"/>
    </source>
</evidence>
<sequence length="1697" mass="182313">MRKIWGLFTSMVLLAGVVLPFPITVRAATLAPAGAVKQPTAVTISSIGATVSPVNGKYFFTAGQTIKMNVPFESSNPSVKCDMESTIPISMNGTQDWIRLYNAVFEGYSSPVYARGITADMPSGLVDIQRGPDGCGPSDGVNMPTNIWNATSNGTTYFTDGTSLNNVAYFKSLVQTPIYIDNALPTITFGNLPADTNYKKTLGITVTASDLPLNENVKLTYTWTQNQTAPAAADINTVITSGAAAVDPAAPGIYFLHAKAVDVVGHEVIQTKGPFYLDNTVPTLTFGKQSDATYKKSHGVTVTTADTPSTANTSLFYVWSQSATPPAAAGISGSLINGAAPIDPTGTGAYYLHAKAVDLAANTIIQTAGPFNYDNQAPTIGMNPTSGTAKTSHTLTYTVADPHSGMKQVSYEWFKDGVSYSTGTGSISGGTLNVPNSVEGSYKLKLTATDNLNNVGTLESSNFIIDKTAPSVTFTAQGNSAPGTARQVGVTLLDAKGTLGQAFYLWGTSVTTPAANDPGWQMFFDGTGNKTTSTTTLSSPTGANGTQYLHIKTTDSAGNIGYAKTTQGFVLDNTKPTVTFTLPSTAAYSKTLSTDLNLTDNMTTNLANFVIKYAVTTQATTDGNDSAWATSTIRTLSITNQTGIFYIHTKVYDEAGNWTLVTGGPYKLDNEMPTGAISIPKKFTNITTVPVQLSATDLQGTVDKMRFAVDSGIWGSWETFTTDKTITIPATQGKRTIAVQFMDSAGNISTTYSDTVTFDTTKPVLTNITYSTTAWTNQPVSATLSATDNATPSADITVDGLTGLTYIFQTNGTYTFNFRDKAGNVNTAIATVTWIDKTKPVITLSTNGSSQQKTVSTIVYATDSGAPQSELTYAHAWSTSNMAEPTTWTPLGADHKADKNEVTGTWYLWAKVTDKAGNVTTFCSNPFLLDNTSPVGTISYKPAGLTANNVTATLTTNEPVVVTNTELGKKEHVFTDNGQFQFEFKDAAGNVGVAMANVEWIDRSLPSSDVTLTPSDWTNGPVRVTIDASGSPERELMDLTITGEAQVISQTVTKVVYEFTTNGSLHYKVRNVSTGIVSNDEVYVDKIDQQPPTGELVYTTERPTNQDVTVTLITYDDNNGIVTILNNGGSPWYTFTENGQFTFDYEDEAGNIGHRTAAVSWIDKEAPQAELSFSRSTWTKDNVDVEISFTDQSPVTVTNNGGSKRYTFTDNGTFLFEYRDAAGNEGQTVASVTYIDREAPEAIVTYSHIGWTNQDVVATLTATDNSGVPVQILSTGNNTHTFTQNGSFTFMFQDVAGNQRELVATVDRIDKTPPVVSIQYSETTKTRSDVRATVLANEPITVIGNNGSTAYDFTSNGTYSFVVVDRAGNQAFVQATVNYIDRTPPTPRLSYSTTAATKEDVIVTVDADEPFYVLNNNRAKQVVFKDNGTFTFYLQDVVGNLTEIQATVNNINKTKAKVTYTYSETAPTINNVNVTITSDQALTFTGMSGNVVTFTSNGTRWIDAVDMLGNKYALRIDVNNIDREAPKFTFIGGEPLLLEVGAVVKPLADVTATDYVDGDMTAKISVTQNTINSQVPGEYSVVYKVKDRAGNEAVVTRKAVVIAPTEFTVYVNSVKVQDTDVVVYGDAIQLSLFGIQGASSVKWARGPKSIGDFKANASLLTNGILPITEYGYYTLLIQNQERQLKLIRVYILPRQAS</sequence>
<evidence type="ECO:0000313" key="3">
    <source>
        <dbReference type="EMBL" id="MDU0201883.1"/>
    </source>
</evidence>
<feature type="domain" description="Pesticidal crystal protein Cry22Aa Ig-like" evidence="2">
    <location>
        <begin position="1529"/>
        <end position="1598"/>
    </location>
</feature>
<dbReference type="InterPro" id="IPR013783">
    <property type="entry name" value="Ig-like_fold"/>
</dbReference>
<organism evidence="3 4">
    <name type="scientific">Paenibacillus violae</name>
    <dbReference type="NCBI Taxonomy" id="3077234"/>
    <lineage>
        <taxon>Bacteria</taxon>
        <taxon>Bacillati</taxon>
        <taxon>Bacillota</taxon>
        <taxon>Bacilli</taxon>
        <taxon>Bacillales</taxon>
        <taxon>Paenibacillaceae</taxon>
        <taxon>Paenibacillus</taxon>
    </lineage>
</organism>
<keyword evidence="4" id="KW-1185">Reference proteome</keyword>
<feature type="domain" description="Ig-like" evidence="1">
    <location>
        <begin position="904"/>
        <end position="931"/>
    </location>
</feature>
<dbReference type="InterPro" id="IPR022038">
    <property type="entry name" value="Ig-like_bact"/>
</dbReference>
<dbReference type="EMBL" id="JAWCUD010000003">
    <property type="protein sequence ID" value="MDU0201883.1"/>
    <property type="molecule type" value="Genomic_DNA"/>
</dbReference>
<dbReference type="Gene3D" id="2.60.40.10">
    <property type="entry name" value="Immunoglobulins"/>
    <property type="match status" value="3"/>
</dbReference>
<dbReference type="Pfam" id="PF12245">
    <property type="entry name" value="Big_3_2"/>
    <property type="match status" value="2"/>
</dbReference>
<proteinExistence type="predicted"/>
<dbReference type="InterPro" id="IPR032179">
    <property type="entry name" value="Cry22Aa_Ig-like"/>
</dbReference>
<feature type="domain" description="Ig-like" evidence="1">
    <location>
        <begin position="1061"/>
        <end position="1163"/>
    </location>
</feature>
<comment type="caution">
    <text evidence="3">The sequence shown here is derived from an EMBL/GenBank/DDBJ whole genome shotgun (WGS) entry which is preliminary data.</text>
</comment>
<evidence type="ECO:0000313" key="4">
    <source>
        <dbReference type="Proteomes" id="UP001260980"/>
    </source>
</evidence>
<dbReference type="Proteomes" id="UP001260980">
    <property type="component" value="Unassembled WGS sequence"/>
</dbReference>
<name>A0ABU3RC73_9BACL</name>
<evidence type="ECO:0000259" key="1">
    <source>
        <dbReference type="Pfam" id="PF12245"/>
    </source>
</evidence>